<dbReference type="AlphaFoldDB" id="A0A6G0WDM4"/>
<dbReference type="VEuPathDB" id="FungiDB:AeMF1_003543"/>
<evidence type="ECO:0000256" key="7">
    <source>
        <dbReference type="ARBA" id="ARBA00022801"/>
    </source>
</evidence>
<feature type="compositionally biased region" description="Low complexity" evidence="11">
    <location>
        <begin position="356"/>
        <end position="409"/>
    </location>
</feature>
<dbReference type="Gene3D" id="3.40.630.10">
    <property type="entry name" value="Zn peptidases"/>
    <property type="match status" value="1"/>
</dbReference>
<dbReference type="Pfam" id="PF00246">
    <property type="entry name" value="Peptidase_M14"/>
    <property type="match status" value="1"/>
</dbReference>
<evidence type="ECO:0000256" key="10">
    <source>
        <dbReference type="PROSITE-ProRule" id="PRU01379"/>
    </source>
</evidence>
<dbReference type="PROSITE" id="PS52035">
    <property type="entry name" value="PEPTIDASE_M14"/>
    <property type="match status" value="1"/>
</dbReference>
<evidence type="ECO:0000256" key="11">
    <source>
        <dbReference type="SAM" id="MobiDB-lite"/>
    </source>
</evidence>
<evidence type="ECO:0000313" key="15">
    <source>
        <dbReference type="Proteomes" id="UP000481153"/>
    </source>
</evidence>
<keyword evidence="8" id="KW-0862">Zinc</keyword>
<evidence type="ECO:0000256" key="6">
    <source>
        <dbReference type="ARBA" id="ARBA00022729"/>
    </source>
</evidence>
<dbReference type="FunFam" id="3.40.630.10:FF:000084">
    <property type="entry name" value="Carboxypeptidase B2"/>
    <property type="match status" value="1"/>
</dbReference>
<feature type="chain" id="PRO_5026080632" description="Peptidase M14 domain-containing protein" evidence="12">
    <location>
        <begin position="20"/>
        <end position="409"/>
    </location>
</feature>
<dbReference type="GO" id="GO:0005615">
    <property type="term" value="C:extracellular space"/>
    <property type="evidence" value="ECO:0007669"/>
    <property type="project" value="TreeGrafter"/>
</dbReference>
<dbReference type="PRINTS" id="PR00765">
    <property type="entry name" value="CRBOXYPTASEA"/>
</dbReference>
<evidence type="ECO:0000256" key="8">
    <source>
        <dbReference type="ARBA" id="ARBA00022833"/>
    </source>
</evidence>
<sequence>MKLSLFSCALALVAIVASAADDLIRGPDGRIRTTAQHDSIQSDADTNVQCQQQNSGYLSSLKAGSYATSTFHNCFHKTAQIYEFVDALVAQNPSLLTKFPISKTFNGATIYGYKLSKGNAQSLYFQAVQHAREWVAGSSILYSLSYVLDDIANGKTTAADQYDLYFVPLVNLDGYEITWTSDRYRRTSANQVDLNRNWPTPYTNPNPPSVGDETYPGPNALSEPETSGINTWLQSKRSEIAGIVDLHTYAGLILYAYGDTSTPIGNGYDAKFEALGQGMKAVMGSGYTQQHAYQLYLAYGVFPDYAFRNLTKPAITIEIIGSDFVAPASTIRTRGQEIYKGLTQFATEVTKFNGGSTNPPVTTPKPTSSSPSTTKPTTAPSTTKPTPAPTTAKPTATPRTTKPTTAAPP</sequence>
<name>A0A6G0WDM4_9STRA</name>
<evidence type="ECO:0000256" key="1">
    <source>
        <dbReference type="ARBA" id="ARBA00001947"/>
    </source>
</evidence>
<dbReference type="GO" id="GO:0004181">
    <property type="term" value="F:metallocarboxypeptidase activity"/>
    <property type="evidence" value="ECO:0007669"/>
    <property type="project" value="InterPro"/>
</dbReference>
<evidence type="ECO:0000259" key="13">
    <source>
        <dbReference type="PROSITE" id="PS52035"/>
    </source>
</evidence>
<comment type="cofactor">
    <cofactor evidence="1">
        <name>Zn(2+)</name>
        <dbReference type="ChEBI" id="CHEBI:29105"/>
    </cofactor>
</comment>
<comment type="caution">
    <text evidence="14">The sequence shown here is derived from an EMBL/GenBank/DDBJ whole genome shotgun (WGS) entry which is preliminary data.</text>
</comment>
<proteinExistence type="inferred from homology"/>
<feature type="active site" description="Proton donor/acceptor" evidence="10">
    <location>
        <position position="318"/>
    </location>
</feature>
<keyword evidence="4" id="KW-0645">Protease</keyword>
<feature type="signal peptide" evidence="12">
    <location>
        <begin position="1"/>
        <end position="19"/>
    </location>
</feature>
<dbReference type="Proteomes" id="UP000481153">
    <property type="component" value="Unassembled WGS sequence"/>
</dbReference>
<evidence type="ECO:0000256" key="5">
    <source>
        <dbReference type="ARBA" id="ARBA00022723"/>
    </source>
</evidence>
<dbReference type="InterPro" id="IPR000834">
    <property type="entry name" value="Peptidase_M14"/>
</dbReference>
<comment type="similarity">
    <text evidence="2 10">Belongs to the peptidase M14 family.</text>
</comment>
<dbReference type="GO" id="GO:0008270">
    <property type="term" value="F:zinc ion binding"/>
    <property type="evidence" value="ECO:0007669"/>
    <property type="project" value="InterPro"/>
</dbReference>
<feature type="region of interest" description="Disordered" evidence="11">
    <location>
        <begin position="351"/>
        <end position="409"/>
    </location>
</feature>
<organism evidence="14 15">
    <name type="scientific">Aphanomyces euteiches</name>
    <dbReference type="NCBI Taxonomy" id="100861"/>
    <lineage>
        <taxon>Eukaryota</taxon>
        <taxon>Sar</taxon>
        <taxon>Stramenopiles</taxon>
        <taxon>Oomycota</taxon>
        <taxon>Saprolegniomycetes</taxon>
        <taxon>Saprolegniales</taxon>
        <taxon>Verrucalvaceae</taxon>
        <taxon>Aphanomyces</taxon>
    </lineage>
</organism>
<evidence type="ECO:0000313" key="14">
    <source>
        <dbReference type="EMBL" id="KAF0724764.1"/>
    </source>
</evidence>
<evidence type="ECO:0000256" key="9">
    <source>
        <dbReference type="ARBA" id="ARBA00023049"/>
    </source>
</evidence>
<keyword evidence="6 12" id="KW-0732">Signal</keyword>
<accession>A0A6G0WDM4</accession>
<dbReference type="PANTHER" id="PTHR11705:SF143">
    <property type="entry name" value="SLL0236 PROTEIN"/>
    <property type="match status" value="1"/>
</dbReference>
<gene>
    <name evidence="14" type="ORF">Ae201684_016637</name>
</gene>
<keyword evidence="3" id="KW-0121">Carboxypeptidase</keyword>
<evidence type="ECO:0000256" key="2">
    <source>
        <dbReference type="ARBA" id="ARBA00005988"/>
    </source>
</evidence>
<evidence type="ECO:0000256" key="12">
    <source>
        <dbReference type="SAM" id="SignalP"/>
    </source>
</evidence>
<evidence type="ECO:0000256" key="4">
    <source>
        <dbReference type="ARBA" id="ARBA00022670"/>
    </source>
</evidence>
<dbReference type="SMART" id="SM00631">
    <property type="entry name" value="Zn_pept"/>
    <property type="match status" value="1"/>
</dbReference>
<dbReference type="SUPFAM" id="SSF53187">
    <property type="entry name" value="Zn-dependent exopeptidases"/>
    <property type="match status" value="1"/>
</dbReference>
<reference evidence="14 15" key="1">
    <citation type="submission" date="2019-07" db="EMBL/GenBank/DDBJ databases">
        <title>Genomics analysis of Aphanomyces spp. identifies a new class of oomycete effector associated with host adaptation.</title>
        <authorList>
            <person name="Gaulin E."/>
        </authorList>
    </citation>
    <scope>NUCLEOTIDE SEQUENCE [LARGE SCALE GENOMIC DNA]</scope>
    <source>
        <strain evidence="14 15">ATCC 201684</strain>
    </source>
</reference>
<keyword evidence="7" id="KW-0378">Hydrolase</keyword>
<dbReference type="GO" id="GO:0006508">
    <property type="term" value="P:proteolysis"/>
    <property type="evidence" value="ECO:0007669"/>
    <property type="project" value="UniProtKB-KW"/>
</dbReference>
<keyword evidence="5" id="KW-0479">Metal-binding</keyword>
<feature type="region of interest" description="Disordered" evidence="11">
    <location>
        <begin position="195"/>
        <end position="221"/>
    </location>
</feature>
<keyword evidence="9" id="KW-0482">Metalloprotease</keyword>
<dbReference type="PANTHER" id="PTHR11705">
    <property type="entry name" value="PROTEASE FAMILY M14 CARBOXYPEPTIDASE A,B"/>
    <property type="match status" value="1"/>
</dbReference>
<feature type="domain" description="Peptidase M14" evidence="13">
    <location>
        <begin position="74"/>
        <end position="349"/>
    </location>
</feature>
<protein>
    <recommendedName>
        <fullName evidence="13">Peptidase M14 domain-containing protein</fullName>
    </recommendedName>
</protein>
<dbReference type="EMBL" id="VJMJ01000264">
    <property type="protein sequence ID" value="KAF0724764.1"/>
    <property type="molecule type" value="Genomic_DNA"/>
</dbReference>
<keyword evidence="15" id="KW-1185">Reference proteome</keyword>
<evidence type="ECO:0000256" key="3">
    <source>
        <dbReference type="ARBA" id="ARBA00022645"/>
    </source>
</evidence>